<protein>
    <recommendedName>
        <fullName evidence="2">SWIM-type domain-containing protein</fullName>
    </recommendedName>
</protein>
<keyword evidence="1" id="KW-0862">Zinc</keyword>
<accession>A0A8X6IZX0</accession>
<organism evidence="3 4">
    <name type="scientific">Trichonephila clavata</name>
    <name type="common">Joro spider</name>
    <name type="synonym">Nephila clavata</name>
    <dbReference type="NCBI Taxonomy" id="2740835"/>
    <lineage>
        <taxon>Eukaryota</taxon>
        <taxon>Metazoa</taxon>
        <taxon>Ecdysozoa</taxon>
        <taxon>Arthropoda</taxon>
        <taxon>Chelicerata</taxon>
        <taxon>Arachnida</taxon>
        <taxon>Araneae</taxon>
        <taxon>Araneomorphae</taxon>
        <taxon>Entelegynae</taxon>
        <taxon>Araneoidea</taxon>
        <taxon>Nephilidae</taxon>
        <taxon>Trichonephila</taxon>
    </lineage>
</organism>
<evidence type="ECO:0000259" key="2">
    <source>
        <dbReference type="PROSITE" id="PS50966"/>
    </source>
</evidence>
<feature type="domain" description="SWIM-type" evidence="2">
    <location>
        <begin position="9"/>
        <end position="46"/>
    </location>
</feature>
<proteinExistence type="predicted"/>
<keyword evidence="1" id="KW-0479">Metal-binding</keyword>
<sequence>MKSRITYKPSVDIGTNSLIITARCSCSAGATPAFCEHVFALLHAIEDYVKKELFHASTEQIQFWLEPKPAENLSLEVSKVFKGESSNHTLCSTKFNFAAMDSCPYMKMLAKLNPHLNDQM</sequence>
<evidence type="ECO:0000256" key="1">
    <source>
        <dbReference type="PROSITE-ProRule" id="PRU00325"/>
    </source>
</evidence>
<evidence type="ECO:0000313" key="4">
    <source>
        <dbReference type="Proteomes" id="UP000887116"/>
    </source>
</evidence>
<reference evidence="3" key="1">
    <citation type="submission" date="2020-07" db="EMBL/GenBank/DDBJ databases">
        <title>Multicomponent nature underlies the extraordinary mechanical properties of spider dragline silk.</title>
        <authorList>
            <person name="Kono N."/>
            <person name="Nakamura H."/>
            <person name="Mori M."/>
            <person name="Yoshida Y."/>
            <person name="Ohtoshi R."/>
            <person name="Malay A.D."/>
            <person name="Moran D.A.P."/>
            <person name="Tomita M."/>
            <person name="Numata K."/>
            <person name="Arakawa K."/>
        </authorList>
    </citation>
    <scope>NUCLEOTIDE SEQUENCE</scope>
</reference>
<keyword evidence="1" id="KW-0863">Zinc-finger</keyword>
<dbReference type="PROSITE" id="PS50966">
    <property type="entry name" value="ZF_SWIM"/>
    <property type="match status" value="1"/>
</dbReference>
<keyword evidence="4" id="KW-1185">Reference proteome</keyword>
<dbReference type="OrthoDB" id="6418206at2759"/>
<gene>
    <name evidence="3" type="ORF">TNCT_736671</name>
</gene>
<dbReference type="InterPro" id="IPR007527">
    <property type="entry name" value="Znf_SWIM"/>
</dbReference>
<dbReference type="GO" id="GO:0008270">
    <property type="term" value="F:zinc ion binding"/>
    <property type="evidence" value="ECO:0007669"/>
    <property type="project" value="UniProtKB-KW"/>
</dbReference>
<dbReference type="EMBL" id="BMAO01027072">
    <property type="protein sequence ID" value="GFR14340.1"/>
    <property type="molecule type" value="Genomic_DNA"/>
</dbReference>
<name>A0A8X6IZX0_TRICU</name>
<dbReference type="AlphaFoldDB" id="A0A8X6IZX0"/>
<evidence type="ECO:0000313" key="3">
    <source>
        <dbReference type="EMBL" id="GFR14340.1"/>
    </source>
</evidence>
<dbReference type="Proteomes" id="UP000887116">
    <property type="component" value="Unassembled WGS sequence"/>
</dbReference>
<comment type="caution">
    <text evidence="3">The sequence shown here is derived from an EMBL/GenBank/DDBJ whole genome shotgun (WGS) entry which is preliminary data.</text>
</comment>